<dbReference type="Proteomes" id="UP001283361">
    <property type="component" value="Unassembled WGS sequence"/>
</dbReference>
<evidence type="ECO:0000259" key="2">
    <source>
        <dbReference type="PROSITE" id="PS50022"/>
    </source>
</evidence>
<dbReference type="InterPro" id="IPR002557">
    <property type="entry name" value="Chitin-bd_dom"/>
</dbReference>
<reference evidence="4" key="1">
    <citation type="journal article" date="2023" name="G3 (Bethesda)">
        <title>A reference genome for the long-term kleptoplast-retaining sea slug Elysia crispata morphotype clarki.</title>
        <authorList>
            <person name="Eastman K.E."/>
            <person name="Pendleton A.L."/>
            <person name="Shaikh M.A."/>
            <person name="Suttiyut T."/>
            <person name="Ogas R."/>
            <person name="Tomko P."/>
            <person name="Gavelis G."/>
            <person name="Widhalm J.R."/>
            <person name="Wisecaver J.H."/>
        </authorList>
    </citation>
    <scope>NUCLEOTIDE SEQUENCE</scope>
    <source>
        <strain evidence="4">ECLA1</strain>
    </source>
</reference>
<dbReference type="InterPro" id="IPR036508">
    <property type="entry name" value="Chitin-bd_dom_sf"/>
</dbReference>
<dbReference type="Pfam" id="PF01607">
    <property type="entry name" value="CBM_14"/>
    <property type="match status" value="1"/>
</dbReference>
<dbReference type="InterPro" id="IPR008979">
    <property type="entry name" value="Galactose-bd-like_sf"/>
</dbReference>
<feature type="domain" description="F5/8 type C" evidence="2">
    <location>
        <begin position="93"/>
        <end position="241"/>
    </location>
</feature>
<feature type="chain" id="PRO_5042039513" description="F5/8 type C domain-containing protein" evidence="1">
    <location>
        <begin position="28"/>
        <end position="404"/>
    </location>
</feature>
<dbReference type="PANTHER" id="PTHR24543">
    <property type="entry name" value="MULTICOPPER OXIDASE-RELATED"/>
    <property type="match status" value="1"/>
</dbReference>
<dbReference type="PROSITE" id="PS50940">
    <property type="entry name" value="CHIT_BIND_II"/>
    <property type="match status" value="1"/>
</dbReference>
<dbReference type="SUPFAM" id="SSF57625">
    <property type="entry name" value="Invertebrate chitin-binding proteins"/>
    <property type="match status" value="1"/>
</dbReference>
<dbReference type="Gene3D" id="2.170.140.10">
    <property type="entry name" value="Chitin binding domain"/>
    <property type="match status" value="1"/>
</dbReference>
<dbReference type="SUPFAM" id="SSF49785">
    <property type="entry name" value="Galactose-binding domain-like"/>
    <property type="match status" value="1"/>
</dbReference>
<dbReference type="GO" id="GO:0008061">
    <property type="term" value="F:chitin binding"/>
    <property type="evidence" value="ECO:0007669"/>
    <property type="project" value="InterPro"/>
</dbReference>
<dbReference type="PROSITE" id="PS50022">
    <property type="entry name" value="FA58C_3"/>
    <property type="match status" value="1"/>
</dbReference>
<dbReference type="Pfam" id="PF00754">
    <property type="entry name" value="F5_F8_type_C"/>
    <property type="match status" value="1"/>
</dbReference>
<keyword evidence="5" id="KW-1185">Reference proteome</keyword>
<dbReference type="InterPro" id="IPR000421">
    <property type="entry name" value="FA58C"/>
</dbReference>
<evidence type="ECO:0000259" key="3">
    <source>
        <dbReference type="PROSITE" id="PS50940"/>
    </source>
</evidence>
<feature type="domain" description="Chitin-binding type-2" evidence="3">
    <location>
        <begin position="329"/>
        <end position="384"/>
    </location>
</feature>
<organism evidence="4 5">
    <name type="scientific">Elysia crispata</name>
    <name type="common">lettuce slug</name>
    <dbReference type="NCBI Taxonomy" id="231223"/>
    <lineage>
        <taxon>Eukaryota</taxon>
        <taxon>Metazoa</taxon>
        <taxon>Spiralia</taxon>
        <taxon>Lophotrochozoa</taxon>
        <taxon>Mollusca</taxon>
        <taxon>Gastropoda</taxon>
        <taxon>Heterobranchia</taxon>
        <taxon>Euthyneura</taxon>
        <taxon>Panpulmonata</taxon>
        <taxon>Sacoglossa</taxon>
        <taxon>Placobranchoidea</taxon>
        <taxon>Plakobranchidae</taxon>
        <taxon>Elysia</taxon>
    </lineage>
</organism>
<proteinExistence type="predicted"/>
<dbReference type="Gene3D" id="2.60.120.260">
    <property type="entry name" value="Galactose-binding domain-like"/>
    <property type="match status" value="1"/>
</dbReference>
<gene>
    <name evidence="4" type="ORF">RRG08_030630</name>
</gene>
<protein>
    <recommendedName>
        <fullName evidence="6">F5/8 type C domain-containing protein</fullName>
    </recommendedName>
</protein>
<dbReference type="SMART" id="SM00231">
    <property type="entry name" value="FA58C"/>
    <property type="match status" value="1"/>
</dbReference>
<dbReference type="PANTHER" id="PTHR24543:SF325">
    <property type="entry name" value="F5_8 TYPE C DOMAIN-CONTAINING PROTEIN"/>
    <property type="match status" value="1"/>
</dbReference>
<evidence type="ECO:0000256" key="1">
    <source>
        <dbReference type="SAM" id="SignalP"/>
    </source>
</evidence>
<keyword evidence="1" id="KW-0732">Signal</keyword>
<feature type="signal peptide" evidence="1">
    <location>
        <begin position="1"/>
        <end position="27"/>
    </location>
</feature>
<evidence type="ECO:0000313" key="4">
    <source>
        <dbReference type="EMBL" id="KAK3730790.1"/>
    </source>
</evidence>
<accession>A0AAE0Y3K5</accession>
<evidence type="ECO:0008006" key="6">
    <source>
        <dbReference type="Google" id="ProtNLM"/>
    </source>
</evidence>
<dbReference type="EMBL" id="JAWDGP010007056">
    <property type="protein sequence ID" value="KAK3730790.1"/>
    <property type="molecule type" value="Genomic_DNA"/>
</dbReference>
<dbReference type="AlphaFoldDB" id="A0AAE0Y3K5"/>
<sequence>MNFVNRRNFPGGWLLLLLVSVPTSTDGKPCPSLTPPLDGVLKCQAVTGKLQCMATCYQDHVFDTQEPVVLRNCDHVTGHWQEGDFLPVCAGRCEVSLLSRPVSDLLLPVFTSSSDGDSTNGLALSQRALLETRTSWRPTQDNLAQYLQVEFNSTARVNGVIIRGDLYEDYVTAFRVLFSQDGHRWYPYTDGQEADKIFPGNTDSVDQAVRTFQCPHEARFVRINPVVWRGHIAMSIDLIGCPVEPASRRCEPLQPPRGGAVNCEINGDRMLCTAYCLGDASFTGGDPVLSRTCYENIGQFGGEDFPDCVGESSVTPPRVNVSGFCMEQEIDCEQIDNGDYQYCGDCHYFSTCSHGFLYIRACPALLKFDSINGLCDYHSTTCQSKHRRFWLAERRMNTYWDKVT</sequence>
<comment type="caution">
    <text evidence="4">The sequence shown here is derived from an EMBL/GenBank/DDBJ whole genome shotgun (WGS) entry which is preliminary data.</text>
</comment>
<dbReference type="CDD" id="cd00057">
    <property type="entry name" value="FA58C"/>
    <property type="match status" value="1"/>
</dbReference>
<evidence type="ECO:0000313" key="5">
    <source>
        <dbReference type="Proteomes" id="UP001283361"/>
    </source>
</evidence>
<dbReference type="GO" id="GO:0005576">
    <property type="term" value="C:extracellular region"/>
    <property type="evidence" value="ECO:0007669"/>
    <property type="project" value="InterPro"/>
</dbReference>
<name>A0AAE0Y3K5_9GAST</name>